<dbReference type="SUPFAM" id="SSF56112">
    <property type="entry name" value="Protein kinase-like (PK-like)"/>
    <property type="match status" value="1"/>
</dbReference>
<organism evidence="4 5">
    <name type="scientific">Glomus cerebriforme</name>
    <dbReference type="NCBI Taxonomy" id="658196"/>
    <lineage>
        <taxon>Eukaryota</taxon>
        <taxon>Fungi</taxon>
        <taxon>Fungi incertae sedis</taxon>
        <taxon>Mucoromycota</taxon>
        <taxon>Glomeromycotina</taxon>
        <taxon>Glomeromycetes</taxon>
        <taxon>Glomerales</taxon>
        <taxon>Glomeraceae</taxon>
        <taxon>Glomus</taxon>
    </lineage>
</organism>
<feature type="domain" description="Protein kinase" evidence="3">
    <location>
        <begin position="9"/>
        <end position="132"/>
    </location>
</feature>
<dbReference type="OrthoDB" id="2441056at2759"/>
<evidence type="ECO:0000256" key="2">
    <source>
        <dbReference type="ARBA" id="ARBA00022840"/>
    </source>
</evidence>
<name>A0A397SR97_9GLOM</name>
<dbReference type="PANTHER" id="PTHR27001">
    <property type="entry name" value="OS01G0253100 PROTEIN"/>
    <property type="match status" value="1"/>
</dbReference>
<proteinExistence type="predicted"/>
<keyword evidence="5" id="KW-1185">Reference proteome</keyword>
<dbReference type="InterPro" id="IPR001245">
    <property type="entry name" value="Ser-Thr/Tyr_kinase_cat_dom"/>
</dbReference>
<dbReference type="AlphaFoldDB" id="A0A397SR97"/>
<dbReference type="Pfam" id="PF07714">
    <property type="entry name" value="PK_Tyr_Ser-Thr"/>
    <property type="match status" value="1"/>
</dbReference>
<dbReference type="EMBL" id="QKYT01000441">
    <property type="protein sequence ID" value="RIA85194.1"/>
    <property type="molecule type" value="Genomic_DNA"/>
</dbReference>
<evidence type="ECO:0000256" key="1">
    <source>
        <dbReference type="ARBA" id="ARBA00022741"/>
    </source>
</evidence>
<evidence type="ECO:0000313" key="5">
    <source>
        <dbReference type="Proteomes" id="UP000265703"/>
    </source>
</evidence>
<dbReference type="GO" id="GO:0004672">
    <property type="term" value="F:protein kinase activity"/>
    <property type="evidence" value="ECO:0007669"/>
    <property type="project" value="InterPro"/>
</dbReference>
<sequence length="132" mass="15651">MEWIPYSQIKNLEKLAEGGFGIIYKAIWLNGGIHGISSSWSRRKNEIIAVKRLKSSQEISKEFLNELRSHHKCYKFNRVLRCYGITNDPSTHEYMLIMQYATEGNLHDYLQNNFEDIKWKRKIEILWQISNG</sequence>
<protein>
    <submittedName>
        <fullName evidence="4">Kinase-like domain-containing protein</fullName>
    </submittedName>
</protein>
<keyword evidence="2" id="KW-0067">ATP-binding</keyword>
<dbReference type="GO" id="GO:0005524">
    <property type="term" value="F:ATP binding"/>
    <property type="evidence" value="ECO:0007669"/>
    <property type="project" value="UniProtKB-KW"/>
</dbReference>
<dbReference type="InterPro" id="IPR011009">
    <property type="entry name" value="Kinase-like_dom_sf"/>
</dbReference>
<dbReference type="PANTHER" id="PTHR27001:SF931">
    <property type="entry name" value="OS11G0664100 PROTEIN"/>
    <property type="match status" value="1"/>
</dbReference>
<dbReference type="GO" id="GO:0005886">
    <property type="term" value="C:plasma membrane"/>
    <property type="evidence" value="ECO:0007669"/>
    <property type="project" value="TreeGrafter"/>
</dbReference>
<reference evidence="4 5" key="1">
    <citation type="submission" date="2018-06" db="EMBL/GenBank/DDBJ databases">
        <title>Comparative genomics reveals the genomic features of Rhizophagus irregularis, R. cerebriforme, R. diaphanum and Gigaspora rosea, and their symbiotic lifestyle signature.</title>
        <authorList>
            <person name="Morin E."/>
            <person name="San Clemente H."/>
            <person name="Chen E.C.H."/>
            <person name="De La Providencia I."/>
            <person name="Hainaut M."/>
            <person name="Kuo A."/>
            <person name="Kohler A."/>
            <person name="Murat C."/>
            <person name="Tang N."/>
            <person name="Roy S."/>
            <person name="Loubradou J."/>
            <person name="Henrissat B."/>
            <person name="Grigoriev I.V."/>
            <person name="Corradi N."/>
            <person name="Roux C."/>
            <person name="Martin F.M."/>
        </authorList>
    </citation>
    <scope>NUCLEOTIDE SEQUENCE [LARGE SCALE GENOMIC DNA]</scope>
    <source>
        <strain evidence="4 5">DAOM 227022</strain>
    </source>
</reference>
<comment type="caution">
    <text evidence="4">The sequence shown here is derived from an EMBL/GenBank/DDBJ whole genome shotgun (WGS) entry which is preliminary data.</text>
</comment>
<keyword evidence="4" id="KW-0808">Transferase</keyword>
<evidence type="ECO:0000259" key="3">
    <source>
        <dbReference type="PROSITE" id="PS50011"/>
    </source>
</evidence>
<keyword evidence="4" id="KW-0418">Kinase</keyword>
<keyword evidence="1" id="KW-0547">Nucleotide-binding</keyword>
<accession>A0A397SR97</accession>
<dbReference type="Gene3D" id="1.10.510.10">
    <property type="entry name" value="Transferase(Phosphotransferase) domain 1"/>
    <property type="match status" value="1"/>
</dbReference>
<dbReference type="STRING" id="658196.A0A397SR97"/>
<dbReference type="InterPro" id="IPR000719">
    <property type="entry name" value="Prot_kinase_dom"/>
</dbReference>
<evidence type="ECO:0000313" key="4">
    <source>
        <dbReference type="EMBL" id="RIA85194.1"/>
    </source>
</evidence>
<dbReference type="PROSITE" id="PS50011">
    <property type="entry name" value="PROTEIN_KINASE_DOM"/>
    <property type="match status" value="1"/>
</dbReference>
<gene>
    <name evidence="4" type="ORF">C1645_782420</name>
</gene>
<dbReference type="Proteomes" id="UP000265703">
    <property type="component" value="Unassembled WGS sequence"/>
</dbReference>